<accession>A0ABQ5G9Z3</accession>
<proteinExistence type="predicted"/>
<gene>
    <name evidence="1" type="ORF">Tco_1031256</name>
</gene>
<evidence type="ECO:0000313" key="1">
    <source>
        <dbReference type="EMBL" id="GJT71970.1"/>
    </source>
</evidence>
<evidence type="ECO:0000313" key="2">
    <source>
        <dbReference type="Proteomes" id="UP001151760"/>
    </source>
</evidence>
<keyword evidence="2" id="KW-1185">Reference proteome</keyword>
<comment type="caution">
    <text evidence="1">The sequence shown here is derived from an EMBL/GenBank/DDBJ whole genome shotgun (WGS) entry which is preliminary data.</text>
</comment>
<dbReference type="Proteomes" id="UP001151760">
    <property type="component" value="Unassembled WGS sequence"/>
</dbReference>
<dbReference type="EMBL" id="BQNB010018213">
    <property type="protein sequence ID" value="GJT71970.1"/>
    <property type="molecule type" value="Genomic_DNA"/>
</dbReference>
<sequence>MTHHMTKMLKRGSSTGILSNVSVKVKKLHGYGHLEEVVVRRDDHQLYMFKKGFDLHLNDIEDMLLLAVQHKLFQLDENDIVDFIVTLHMFS</sequence>
<reference evidence="1" key="1">
    <citation type="journal article" date="2022" name="Int. J. Mol. Sci.">
        <title>Draft Genome of Tanacetum Coccineum: Genomic Comparison of Closely Related Tanacetum-Family Plants.</title>
        <authorList>
            <person name="Yamashiro T."/>
            <person name="Shiraishi A."/>
            <person name="Nakayama K."/>
            <person name="Satake H."/>
        </authorList>
    </citation>
    <scope>NUCLEOTIDE SEQUENCE</scope>
</reference>
<protein>
    <submittedName>
        <fullName evidence="1">Uncharacterized protein</fullName>
    </submittedName>
</protein>
<organism evidence="1 2">
    <name type="scientific">Tanacetum coccineum</name>
    <dbReference type="NCBI Taxonomy" id="301880"/>
    <lineage>
        <taxon>Eukaryota</taxon>
        <taxon>Viridiplantae</taxon>
        <taxon>Streptophyta</taxon>
        <taxon>Embryophyta</taxon>
        <taxon>Tracheophyta</taxon>
        <taxon>Spermatophyta</taxon>
        <taxon>Magnoliopsida</taxon>
        <taxon>eudicotyledons</taxon>
        <taxon>Gunneridae</taxon>
        <taxon>Pentapetalae</taxon>
        <taxon>asterids</taxon>
        <taxon>campanulids</taxon>
        <taxon>Asterales</taxon>
        <taxon>Asteraceae</taxon>
        <taxon>Asteroideae</taxon>
        <taxon>Anthemideae</taxon>
        <taxon>Anthemidinae</taxon>
        <taxon>Tanacetum</taxon>
    </lineage>
</organism>
<name>A0ABQ5G9Z3_9ASTR</name>
<reference evidence="1" key="2">
    <citation type="submission" date="2022-01" db="EMBL/GenBank/DDBJ databases">
        <authorList>
            <person name="Yamashiro T."/>
            <person name="Shiraishi A."/>
            <person name="Satake H."/>
            <person name="Nakayama K."/>
        </authorList>
    </citation>
    <scope>NUCLEOTIDE SEQUENCE</scope>
</reference>